<evidence type="ECO:0000256" key="8">
    <source>
        <dbReference type="ARBA" id="ARBA00023049"/>
    </source>
</evidence>
<dbReference type="InterPro" id="IPR010964">
    <property type="entry name" value="M20A_pepV-rel"/>
</dbReference>
<evidence type="ECO:0000256" key="6">
    <source>
        <dbReference type="ARBA" id="ARBA00022833"/>
    </source>
</evidence>
<dbReference type="Pfam" id="PF01546">
    <property type="entry name" value="Peptidase_M20"/>
    <property type="match status" value="1"/>
</dbReference>
<keyword evidence="10" id="KW-1185">Reference proteome</keyword>
<dbReference type="Proteomes" id="UP001516662">
    <property type="component" value="Unassembled WGS sequence"/>
</dbReference>
<dbReference type="InterPro" id="IPR050072">
    <property type="entry name" value="Peptidase_M20A"/>
</dbReference>
<dbReference type="Gene3D" id="3.30.70.360">
    <property type="match status" value="2"/>
</dbReference>
<comment type="similarity">
    <text evidence="2">Belongs to the peptidase M20A family.</text>
</comment>
<organism evidence="9 10">
    <name type="scientific">Litchfieldia luteola</name>
    <dbReference type="NCBI Taxonomy" id="682179"/>
    <lineage>
        <taxon>Bacteria</taxon>
        <taxon>Bacillati</taxon>
        <taxon>Bacillota</taxon>
        <taxon>Bacilli</taxon>
        <taxon>Bacillales</taxon>
        <taxon>Bacillaceae</taxon>
        <taxon>Litchfieldia</taxon>
    </lineage>
</organism>
<evidence type="ECO:0000313" key="10">
    <source>
        <dbReference type="Proteomes" id="UP001516662"/>
    </source>
</evidence>
<evidence type="ECO:0000256" key="7">
    <source>
        <dbReference type="ARBA" id="ARBA00022997"/>
    </source>
</evidence>
<keyword evidence="3" id="KW-0645">Protease</keyword>
<evidence type="ECO:0000256" key="3">
    <source>
        <dbReference type="ARBA" id="ARBA00022670"/>
    </source>
</evidence>
<dbReference type="InterPro" id="IPR002933">
    <property type="entry name" value="Peptidase_M20"/>
</dbReference>
<reference evidence="9 10" key="1">
    <citation type="submission" date="2020-10" db="EMBL/GenBank/DDBJ databases">
        <title>Bacillus sp. HD4P25, an endophyte from a halophyte.</title>
        <authorList>
            <person name="Sun J.-Q."/>
        </authorList>
    </citation>
    <scope>NUCLEOTIDE SEQUENCE [LARGE SCALE GENOMIC DNA]</scope>
    <source>
        <strain evidence="9 10">YIM 93174</strain>
    </source>
</reference>
<dbReference type="PROSITE" id="PS00759">
    <property type="entry name" value="ARGE_DAPE_CPG2_2"/>
    <property type="match status" value="1"/>
</dbReference>
<dbReference type="Gene3D" id="3.40.630.10">
    <property type="entry name" value="Zn peptidases"/>
    <property type="match status" value="1"/>
</dbReference>
<comment type="cofactor">
    <cofactor evidence="1">
        <name>Zn(2+)</name>
        <dbReference type="ChEBI" id="CHEBI:29105"/>
    </cofactor>
</comment>
<dbReference type="SUPFAM" id="SSF55031">
    <property type="entry name" value="Bacterial exopeptidase dimerisation domain"/>
    <property type="match status" value="1"/>
</dbReference>
<evidence type="ECO:0000256" key="1">
    <source>
        <dbReference type="ARBA" id="ARBA00001947"/>
    </source>
</evidence>
<sequence>MNWYDEVLKRKDDLLEDLSSLLRIESVKDLSTAEPGRPMGKNIGQALEFMLEKSDSDGLSPTNIEGMIGYAEYRHQDSVSDDYIGILCHLDVVPATGEWVSPPFEPTIRHDKLFARGAIDDKGPTMAAYYGLKIVKELGLPLKHPVRIIFGTDEESGMTCMKKYVEVEKMPLAGFAPDADFPIIHAEKGQINTQLVLHADNTTTVPHELEVLSFKSGEKGNMVPDKATAILVNGTDDLLKTFSEYCVQNNLEYSLSNEGEQITLTLFGKSAHGMEPDKGVNAGIELAHFLAGQLNDARAKMYFDFIVSCFYQDFQGVNLGIAHSDDVTGPLTVNAGIFNYNQELGEVNLNIRCPVTTDYEKTIETLESRVKQFNFIVENLRRTSPHHVDKNHPMIKTLQEVYQAETGNEPTLLSTGGATYARFMEYGVAFGAVFPGKPMTAHQPNEYIEIDDLLKATAIYARAIYELANLQK</sequence>
<keyword evidence="6" id="KW-0862">Zinc</keyword>
<dbReference type="CDD" id="cd03888">
    <property type="entry name" value="M20_PepV"/>
    <property type="match status" value="1"/>
</dbReference>
<dbReference type="NCBIfam" id="TIGR01887">
    <property type="entry name" value="dipeptidaselike"/>
    <property type="match status" value="1"/>
</dbReference>
<gene>
    <name evidence="9" type="primary">pepV</name>
    <name evidence="9" type="ORF">IMZ08_02120</name>
</gene>
<dbReference type="PANTHER" id="PTHR43808:SF31">
    <property type="entry name" value="N-ACETYL-L-CITRULLINE DEACETYLASE"/>
    <property type="match status" value="1"/>
</dbReference>
<keyword evidence="7" id="KW-0224">Dipeptidase</keyword>
<evidence type="ECO:0000313" key="9">
    <source>
        <dbReference type="EMBL" id="MBE4906854.1"/>
    </source>
</evidence>
<evidence type="ECO:0000256" key="4">
    <source>
        <dbReference type="ARBA" id="ARBA00022723"/>
    </source>
</evidence>
<dbReference type="PANTHER" id="PTHR43808">
    <property type="entry name" value="ACETYLORNITHINE DEACETYLASE"/>
    <property type="match status" value="1"/>
</dbReference>
<accession>A0ABR9QF25</accession>
<keyword evidence="4" id="KW-0479">Metal-binding</keyword>
<dbReference type="SUPFAM" id="SSF53187">
    <property type="entry name" value="Zn-dependent exopeptidases"/>
    <property type="match status" value="1"/>
</dbReference>
<dbReference type="RefSeq" id="WP_193534336.1">
    <property type="nucleotide sequence ID" value="NZ_JADCLJ010000006.1"/>
</dbReference>
<evidence type="ECO:0000256" key="2">
    <source>
        <dbReference type="ARBA" id="ARBA00006247"/>
    </source>
</evidence>
<dbReference type="InterPro" id="IPR001261">
    <property type="entry name" value="ArgE/DapE_CS"/>
</dbReference>
<name>A0ABR9QF25_9BACI</name>
<keyword evidence="5" id="KW-0378">Hydrolase</keyword>
<dbReference type="InterPro" id="IPR036264">
    <property type="entry name" value="Bact_exopeptidase_dim_dom"/>
</dbReference>
<evidence type="ECO:0000256" key="5">
    <source>
        <dbReference type="ARBA" id="ARBA00022801"/>
    </source>
</evidence>
<protein>
    <submittedName>
        <fullName evidence="9">Dipeptidase PepV</fullName>
    </submittedName>
</protein>
<comment type="caution">
    <text evidence="9">The sequence shown here is derived from an EMBL/GenBank/DDBJ whole genome shotgun (WGS) entry which is preliminary data.</text>
</comment>
<dbReference type="EMBL" id="JADCLJ010000006">
    <property type="protein sequence ID" value="MBE4906854.1"/>
    <property type="molecule type" value="Genomic_DNA"/>
</dbReference>
<proteinExistence type="inferred from homology"/>
<keyword evidence="8" id="KW-0482">Metalloprotease</keyword>
<dbReference type="NCBIfam" id="NF005591">
    <property type="entry name" value="PRK07318.1"/>
    <property type="match status" value="1"/>
</dbReference>